<reference evidence="1 2" key="4">
    <citation type="journal article" date="2011" name="BMC Genomics">
        <title>RNA-Seq improves annotation of protein-coding genes in the cucumber genome.</title>
        <authorList>
            <person name="Li Z."/>
            <person name="Zhang Z."/>
            <person name="Yan P."/>
            <person name="Huang S."/>
            <person name="Fei Z."/>
            <person name="Lin K."/>
        </authorList>
    </citation>
    <scope>NUCLEOTIDE SEQUENCE [LARGE SCALE GENOMIC DNA]</scope>
    <source>
        <strain evidence="2">cv. 9930</strain>
    </source>
</reference>
<reference evidence="1 2" key="2">
    <citation type="journal article" date="2009" name="PLoS ONE">
        <title>An integrated genetic and cytogenetic map of the cucumber genome.</title>
        <authorList>
            <person name="Ren Y."/>
            <person name="Zhang Z."/>
            <person name="Liu J."/>
            <person name="Staub J.E."/>
            <person name="Han Y."/>
            <person name="Cheng Z."/>
            <person name="Li X."/>
            <person name="Lu J."/>
            <person name="Miao H."/>
            <person name="Kang H."/>
            <person name="Xie B."/>
            <person name="Gu X."/>
            <person name="Wang X."/>
            <person name="Du Y."/>
            <person name="Jin W."/>
            <person name="Huang S."/>
        </authorList>
    </citation>
    <scope>NUCLEOTIDE SEQUENCE [LARGE SCALE GENOMIC DNA]</scope>
    <source>
        <strain evidence="2">cv. 9930</strain>
    </source>
</reference>
<organism evidence="1 2">
    <name type="scientific">Cucumis sativus</name>
    <name type="common">Cucumber</name>
    <dbReference type="NCBI Taxonomy" id="3659"/>
    <lineage>
        <taxon>Eukaryota</taxon>
        <taxon>Viridiplantae</taxon>
        <taxon>Streptophyta</taxon>
        <taxon>Embryophyta</taxon>
        <taxon>Tracheophyta</taxon>
        <taxon>Spermatophyta</taxon>
        <taxon>Magnoliopsida</taxon>
        <taxon>eudicotyledons</taxon>
        <taxon>Gunneridae</taxon>
        <taxon>Pentapetalae</taxon>
        <taxon>rosids</taxon>
        <taxon>fabids</taxon>
        <taxon>Cucurbitales</taxon>
        <taxon>Cucurbitaceae</taxon>
        <taxon>Benincaseae</taxon>
        <taxon>Cucumis</taxon>
    </lineage>
</organism>
<evidence type="ECO:0000313" key="2">
    <source>
        <dbReference type="Proteomes" id="UP000029981"/>
    </source>
</evidence>
<evidence type="ECO:0000313" key="1">
    <source>
        <dbReference type="EMBL" id="KGN50176.1"/>
    </source>
</evidence>
<reference evidence="1 2" key="1">
    <citation type="journal article" date="2009" name="Nat. Genet.">
        <title>The genome of the cucumber, Cucumis sativus L.</title>
        <authorList>
            <person name="Huang S."/>
            <person name="Li R."/>
            <person name="Zhang Z."/>
            <person name="Li L."/>
            <person name="Gu X."/>
            <person name="Fan W."/>
            <person name="Lucas W.J."/>
            <person name="Wang X."/>
            <person name="Xie B."/>
            <person name="Ni P."/>
            <person name="Ren Y."/>
            <person name="Zhu H."/>
            <person name="Li J."/>
            <person name="Lin K."/>
            <person name="Jin W."/>
            <person name="Fei Z."/>
            <person name="Li G."/>
            <person name="Staub J."/>
            <person name="Kilian A."/>
            <person name="van der Vossen E.A."/>
            <person name="Wu Y."/>
            <person name="Guo J."/>
            <person name="He J."/>
            <person name="Jia Z."/>
            <person name="Ren Y."/>
            <person name="Tian G."/>
            <person name="Lu Y."/>
            <person name="Ruan J."/>
            <person name="Qian W."/>
            <person name="Wang M."/>
            <person name="Huang Q."/>
            <person name="Li B."/>
            <person name="Xuan Z."/>
            <person name="Cao J."/>
            <person name="Asan"/>
            <person name="Wu Z."/>
            <person name="Zhang J."/>
            <person name="Cai Q."/>
            <person name="Bai Y."/>
            <person name="Zhao B."/>
            <person name="Han Y."/>
            <person name="Li Y."/>
            <person name="Li X."/>
            <person name="Wang S."/>
            <person name="Shi Q."/>
            <person name="Liu S."/>
            <person name="Cho W.K."/>
            <person name="Kim J.Y."/>
            <person name="Xu Y."/>
            <person name="Heller-Uszynska K."/>
            <person name="Miao H."/>
            <person name="Cheng Z."/>
            <person name="Zhang S."/>
            <person name="Wu J."/>
            <person name="Yang Y."/>
            <person name="Kang H."/>
            <person name="Li M."/>
            <person name="Liang H."/>
            <person name="Ren X."/>
            <person name="Shi Z."/>
            <person name="Wen M."/>
            <person name="Jian M."/>
            <person name="Yang H."/>
            <person name="Zhang G."/>
            <person name="Yang Z."/>
            <person name="Chen R."/>
            <person name="Liu S."/>
            <person name="Li J."/>
            <person name="Ma L."/>
            <person name="Liu H."/>
            <person name="Zhou Y."/>
            <person name="Zhao J."/>
            <person name="Fang X."/>
            <person name="Li G."/>
            <person name="Fang L."/>
            <person name="Li Y."/>
            <person name="Liu D."/>
            <person name="Zheng H."/>
            <person name="Zhang Y."/>
            <person name="Qin N."/>
            <person name="Li Z."/>
            <person name="Yang G."/>
            <person name="Yang S."/>
            <person name="Bolund L."/>
            <person name="Kristiansen K."/>
            <person name="Zheng H."/>
            <person name="Li S."/>
            <person name="Zhang X."/>
            <person name="Yang H."/>
            <person name="Wang J."/>
            <person name="Sun R."/>
            <person name="Zhang B."/>
            <person name="Jiang S."/>
            <person name="Wang J."/>
            <person name="Du Y."/>
            <person name="Li S."/>
        </authorList>
    </citation>
    <scope>NUCLEOTIDE SEQUENCE [LARGE SCALE GENOMIC DNA]</scope>
    <source>
        <strain evidence="2">cv. 9930</strain>
    </source>
</reference>
<reference evidence="1 2" key="3">
    <citation type="journal article" date="2010" name="BMC Genomics">
        <title>Transcriptome sequencing and comparative analysis of cucumber flowers with different sex types.</title>
        <authorList>
            <person name="Guo S."/>
            <person name="Zheng Y."/>
            <person name="Joung J.G."/>
            <person name="Liu S."/>
            <person name="Zhang Z."/>
            <person name="Crasta O.R."/>
            <person name="Sobral B.W."/>
            <person name="Xu Y."/>
            <person name="Huang S."/>
            <person name="Fei Z."/>
        </authorList>
    </citation>
    <scope>NUCLEOTIDE SEQUENCE [LARGE SCALE GENOMIC DNA]</scope>
    <source>
        <strain evidence="2">cv. 9930</strain>
    </source>
</reference>
<protein>
    <submittedName>
        <fullName evidence="1">Uncharacterized protein</fullName>
    </submittedName>
</protein>
<proteinExistence type="predicted"/>
<accession>A0A0A0KR21</accession>
<dbReference type="Proteomes" id="UP000029981">
    <property type="component" value="Chromosome 5"/>
</dbReference>
<sequence>MAILEKEGFEMCSSIKGPAMGGRLWGAEWGLKDTRGWVWLGTLTACGEKPAQYGKCLETFMWRCLQWQYILFRAS</sequence>
<dbReference type="AlphaFoldDB" id="A0A0A0KR21"/>
<keyword evidence="2" id="KW-1185">Reference proteome</keyword>
<gene>
    <name evidence="1" type="ORF">Csa_5G157350</name>
</gene>
<dbReference type="EMBL" id="CM002926">
    <property type="protein sequence ID" value="KGN50176.1"/>
    <property type="molecule type" value="Genomic_DNA"/>
</dbReference>
<name>A0A0A0KR21_CUCSA</name>
<dbReference type="Gramene" id="KGN50176">
    <property type="protein sequence ID" value="KGN50176"/>
    <property type="gene ID" value="Csa_5G157350"/>
</dbReference>